<protein>
    <submittedName>
        <fullName evidence="1">Capsule polysaccharide biosynthesis protein</fullName>
    </submittedName>
</protein>
<dbReference type="AlphaFoldDB" id="A0A1I4UIY4"/>
<sequence>MKILIYMPFADWVPHLATDLEIATKHIDAGDEVHIIQCSGDLPACEPNPNHIKLTCFLCKSRRDKGLGIIKLPDKNRHELALGNFTKDIEIPDFSSMEELKNFEIDGVDIGMAVASSLISMVREPSPNVIHYRHFIKKNLLMAIAVYNATKHHLKQINPDVFYLFNGRYAPLRPALRAAQDMNIKTYIHERAGILTKYSLTEDTYPHDIEYQKKQIEKYWDNESDNTKKNEIAIKWFEDRRGGKDQSWYSFTKSQVKGNLPEGFDSSKRNIAIYISSQDEFEAITGWKNQLYKNQTSALKELINFKVDDNIMFYLRIHPNLKGLKNTQTRELNELKSQNLHIISADSKIDSYELMNACEKIITFGSTVGIESVFWSKPSILIGRAVYEDIKVCYIPNNREELINLINQKLEPMDKTGAIKFAYWQVSNGHEYIYYKPESVRHGTFMGKYLKNPQIERLKSKLLSKNMISKIIFTTAYLIRKIKWKLHLP</sequence>
<proteinExistence type="predicted"/>
<dbReference type="Gene3D" id="3.40.50.12580">
    <property type="match status" value="1"/>
</dbReference>
<accession>A0A1I4UIY4</accession>
<keyword evidence="2" id="KW-1185">Reference proteome</keyword>
<evidence type="ECO:0000313" key="2">
    <source>
        <dbReference type="Proteomes" id="UP000198535"/>
    </source>
</evidence>
<gene>
    <name evidence="1" type="ORF">SAMN04488696_2737</name>
</gene>
<dbReference type="RefSeq" id="WP_091937887.1">
    <property type="nucleotide sequence ID" value="NZ_FOUJ01000007.1"/>
</dbReference>
<dbReference type="GO" id="GO:0000271">
    <property type="term" value="P:polysaccharide biosynthetic process"/>
    <property type="evidence" value="ECO:0007669"/>
    <property type="project" value="InterPro"/>
</dbReference>
<dbReference type="InterPro" id="IPR043148">
    <property type="entry name" value="TagF_C"/>
</dbReference>
<dbReference type="STRING" id="487685.SAMN04488696_2737"/>
<dbReference type="Pfam" id="PF05159">
    <property type="entry name" value="Capsule_synth"/>
    <property type="match status" value="1"/>
</dbReference>
<organism evidence="1 2">
    <name type="scientific">Methanolobus profundi</name>
    <dbReference type="NCBI Taxonomy" id="487685"/>
    <lineage>
        <taxon>Archaea</taxon>
        <taxon>Methanobacteriati</taxon>
        <taxon>Methanobacteriota</taxon>
        <taxon>Stenosarchaea group</taxon>
        <taxon>Methanomicrobia</taxon>
        <taxon>Methanosarcinales</taxon>
        <taxon>Methanosarcinaceae</taxon>
        <taxon>Methanolobus</taxon>
    </lineage>
</organism>
<dbReference type="OrthoDB" id="142135at2157"/>
<dbReference type="InterPro" id="IPR007833">
    <property type="entry name" value="Capsule_polysaccharide_synth"/>
</dbReference>
<dbReference type="Proteomes" id="UP000198535">
    <property type="component" value="Unassembled WGS sequence"/>
</dbReference>
<reference evidence="2" key="1">
    <citation type="submission" date="2016-10" db="EMBL/GenBank/DDBJ databases">
        <authorList>
            <person name="Varghese N."/>
            <person name="Submissions S."/>
        </authorList>
    </citation>
    <scope>NUCLEOTIDE SEQUENCE [LARGE SCALE GENOMIC DNA]</scope>
    <source>
        <strain evidence="2">Mob M</strain>
    </source>
</reference>
<dbReference type="GO" id="GO:0015774">
    <property type="term" value="P:polysaccharide transport"/>
    <property type="evidence" value="ECO:0007669"/>
    <property type="project" value="InterPro"/>
</dbReference>
<name>A0A1I4UIY4_9EURY</name>
<evidence type="ECO:0000313" key="1">
    <source>
        <dbReference type="EMBL" id="SFM88926.1"/>
    </source>
</evidence>
<dbReference type="EMBL" id="FOUJ01000007">
    <property type="protein sequence ID" value="SFM88926.1"/>
    <property type="molecule type" value="Genomic_DNA"/>
</dbReference>
<dbReference type="SUPFAM" id="SSF53756">
    <property type="entry name" value="UDP-Glycosyltransferase/glycogen phosphorylase"/>
    <property type="match status" value="1"/>
</dbReference>